<dbReference type="GO" id="GO:0008761">
    <property type="term" value="F:UDP-N-acetylglucosamine 2-epimerase activity"/>
    <property type="evidence" value="ECO:0007669"/>
    <property type="project" value="UniProtKB-EC"/>
</dbReference>
<feature type="domain" description="UDP-N-acetylglucosamine 2-epimerase" evidence="1">
    <location>
        <begin position="23"/>
        <end position="364"/>
    </location>
</feature>
<dbReference type="GO" id="GO:0004553">
    <property type="term" value="F:hydrolase activity, hydrolyzing O-glycosyl compounds"/>
    <property type="evidence" value="ECO:0007669"/>
    <property type="project" value="InterPro"/>
</dbReference>
<dbReference type="Proteomes" id="UP000033123">
    <property type="component" value="Chromosome"/>
</dbReference>
<dbReference type="HOGENOM" id="CLU_061127_0_0_2"/>
<dbReference type="Pfam" id="PF02350">
    <property type="entry name" value="Epimerase_2"/>
    <property type="match status" value="1"/>
</dbReference>
<sequence>MRKILYISGTRADYGLIQSTLRNINSHPGMILEMIVTGMHLMEEFGTTINEIRKDGLKYHTIESTYKKDEKGSMVEFIGVFLQKLSLKIKEINPDIILVLGDRGEMLAGAIAGVYLGIPVAHIHGGEVSSTVDDLTRHAITKLAHIHFPATKLSAKRIIKMGEPEETVFVVGAPGLDSILSEKLMEPEKIADLYGLDLSRPTVVVIQHPVSMEIEHAKDQIRQTLDAVVDLKFQTVVVYPNADAGGREMIEVIKHYENNPNITVYKNIPRKEYLSLLKVANVLVGNSSSGIIEASSFRLPVVNIGTRQKGRERGENVIDANYEKNDIKSKILRCLYDEIFWQKVKNFNNPYGDGKAGDRITEVLDNISINEKLLQKSLSY</sequence>
<dbReference type="NCBIfam" id="TIGR03568">
    <property type="entry name" value="NeuC_NnaA"/>
    <property type="match status" value="1"/>
</dbReference>
<reference evidence="2 3" key="1">
    <citation type="submission" date="2014-07" db="EMBL/GenBank/DDBJ databases">
        <title>Methanogenic archaea and the global carbon cycle.</title>
        <authorList>
            <person name="Henriksen J.R."/>
            <person name="Luke J."/>
            <person name="Reinhart S."/>
            <person name="Benedict M.N."/>
            <person name="Youngblut N.D."/>
            <person name="Metcalf M.E."/>
            <person name="Whitaker R.J."/>
            <person name="Metcalf W.W."/>
        </authorList>
    </citation>
    <scope>NUCLEOTIDE SEQUENCE [LARGE SCALE GENOMIC DNA]</scope>
    <source>
        <strain evidence="2 3">C2J</strain>
    </source>
</reference>
<name>A0A0E3LD40_9EURY</name>
<dbReference type="PANTHER" id="PTHR43174:SF3">
    <property type="entry name" value="UDP-N-ACETYLGLUCOSAMINE 2-EPIMERASE"/>
    <property type="match status" value="1"/>
</dbReference>
<gene>
    <name evidence="2" type="ORF">MSSAC_2016</name>
</gene>
<protein>
    <submittedName>
        <fullName evidence="2">UDP-N-acetylglucosamine 2-epimerase</fullName>
        <ecNumber evidence="2">5.1.3.14</ecNumber>
    </submittedName>
</protein>
<dbReference type="InterPro" id="IPR003331">
    <property type="entry name" value="UDP_GlcNAc_Epimerase_2_dom"/>
</dbReference>
<evidence type="ECO:0000259" key="1">
    <source>
        <dbReference type="Pfam" id="PF02350"/>
    </source>
</evidence>
<dbReference type="InterPro" id="IPR020004">
    <property type="entry name" value="UDP-GlcNAc_Epase"/>
</dbReference>
<dbReference type="STRING" id="1434118.MSSAC_2016"/>
<dbReference type="EMBL" id="CP009508">
    <property type="protein sequence ID" value="AKB36606.1"/>
    <property type="molecule type" value="Genomic_DNA"/>
</dbReference>
<dbReference type="AlphaFoldDB" id="A0A0E3LD40"/>
<keyword evidence="2" id="KW-0413">Isomerase</keyword>
<dbReference type="SUPFAM" id="SSF53756">
    <property type="entry name" value="UDP-Glycosyltransferase/glycogen phosphorylase"/>
    <property type="match status" value="1"/>
</dbReference>
<proteinExistence type="predicted"/>
<dbReference type="GO" id="GO:0006047">
    <property type="term" value="P:UDP-N-acetylglucosamine metabolic process"/>
    <property type="evidence" value="ECO:0007669"/>
    <property type="project" value="InterPro"/>
</dbReference>
<evidence type="ECO:0000313" key="2">
    <source>
        <dbReference type="EMBL" id="AKB36606.1"/>
    </source>
</evidence>
<accession>A0A0E3LD40</accession>
<dbReference type="EC" id="5.1.3.14" evidence="2"/>
<dbReference type="KEGG" id="msj:MSSAC_2016"/>
<dbReference type="Gene3D" id="3.40.50.2000">
    <property type="entry name" value="Glycogen Phosphorylase B"/>
    <property type="match status" value="2"/>
</dbReference>
<dbReference type="InterPro" id="IPR029767">
    <property type="entry name" value="WecB-like"/>
</dbReference>
<organism evidence="2 3">
    <name type="scientific">Methanosarcina siciliae C2J</name>
    <dbReference type="NCBI Taxonomy" id="1434118"/>
    <lineage>
        <taxon>Archaea</taxon>
        <taxon>Methanobacteriati</taxon>
        <taxon>Methanobacteriota</taxon>
        <taxon>Stenosarchaea group</taxon>
        <taxon>Methanomicrobia</taxon>
        <taxon>Methanosarcinales</taxon>
        <taxon>Methanosarcinaceae</taxon>
        <taxon>Methanosarcina</taxon>
    </lineage>
</organism>
<evidence type="ECO:0000313" key="3">
    <source>
        <dbReference type="Proteomes" id="UP000033123"/>
    </source>
</evidence>
<dbReference type="PANTHER" id="PTHR43174">
    <property type="entry name" value="UDP-N-ACETYLGLUCOSAMINE 2-EPIMERASE"/>
    <property type="match status" value="1"/>
</dbReference>
<dbReference type="PATRIC" id="fig|1434118.4.peg.2576"/>
<dbReference type="CDD" id="cd03786">
    <property type="entry name" value="GTB_UDP-GlcNAc_2-Epimerase"/>
    <property type="match status" value="1"/>
</dbReference>